<keyword evidence="2" id="KW-0624">Polysaccharide degradation</keyword>
<dbReference type="SUPFAM" id="SSF49265">
    <property type="entry name" value="Fibronectin type III"/>
    <property type="match status" value="1"/>
</dbReference>
<dbReference type="GO" id="GO:0000272">
    <property type="term" value="P:polysaccharide catabolic process"/>
    <property type="evidence" value="ECO:0007669"/>
    <property type="project" value="UniProtKB-KW"/>
</dbReference>
<dbReference type="STRING" id="399736.SAMN04489720_0640"/>
<dbReference type="InterPro" id="IPR003961">
    <property type="entry name" value="FN3_dom"/>
</dbReference>
<feature type="chain" id="PRO_5009242983" evidence="3">
    <location>
        <begin position="32"/>
        <end position="154"/>
    </location>
</feature>
<dbReference type="Gene3D" id="2.60.40.10">
    <property type="entry name" value="Immunoglobulins"/>
    <property type="match status" value="1"/>
</dbReference>
<name>A0A1G8B352_9MICO</name>
<evidence type="ECO:0000256" key="3">
    <source>
        <dbReference type="SAM" id="SignalP"/>
    </source>
</evidence>
<keyword evidence="2" id="KW-0119">Carbohydrate metabolism</keyword>
<dbReference type="AlphaFoldDB" id="A0A1G8B352"/>
<keyword evidence="6" id="KW-1185">Reference proteome</keyword>
<reference evidence="6" key="1">
    <citation type="submission" date="2016-10" db="EMBL/GenBank/DDBJ databases">
        <authorList>
            <person name="Varghese N."/>
            <person name="Submissions S."/>
        </authorList>
    </citation>
    <scope>NUCLEOTIDE SEQUENCE [LARGE SCALE GENOMIC DNA]</scope>
    <source>
        <strain evidence="6">DSM 22002</strain>
    </source>
</reference>
<evidence type="ECO:0000313" key="5">
    <source>
        <dbReference type="EMBL" id="SDH27596.1"/>
    </source>
</evidence>
<feature type="domain" description="Fibronectin type-III" evidence="4">
    <location>
        <begin position="50"/>
        <end position="135"/>
    </location>
</feature>
<dbReference type="EMBL" id="LT629695">
    <property type="protein sequence ID" value="SDH27596.1"/>
    <property type="molecule type" value="Genomic_DNA"/>
</dbReference>
<evidence type="ECO:0000259" key="4">
    <source>
        <dbReference type="Pfam" id="PF00041"/>
    </source>
</evidence>
<evidence type="ECO:0000313" key="6">
    <source>
        <dbReference type="Proteomes" id="UP000198822"/>
    </source>
</evidence>
<dbReference type="InterPro" id="IPR013783">
    <property type="entry name" value="Ig-like_fold"/>
</dbReference>
<sequence length="154" mass="15628">MIGSRLGRLRLAVLGGVAALGLVVAAHPVAAAWSDPELATASATAGTVTAPVGTTCVRQTNNTQAVFNWSQAATGLTRSGYFVGLYAVGATTPQQSATIAADRTFVTVSAGTGLNANTTYEIRVNATSGTWSSAIIVGRFTMGTTNATIASCTW</sequence>
<dbReference type="InterPro" id="IPR036116">
    <property type="entry name" value="FN3_sf"/>
</dbReference>
<keyword evidence="3" id="KW-0732">Signal</keyword>
<keyword evidence="1" id="KW-0326">Glycosidase</keyword>
<dbReference type="CDD" id="cd00063">
    <property type="entry name" value="FN3"/>
    <property type="match status" value="1"/>
</dbReference>
<dbReference type="Proteomes" id="UP000198822">
    <property type="component" value="Chromosome I"/>
</dbReference>
<dbReference type="Pfam" id="PF00041">
    <property type="entry name" value="fn3"/>
    <property type="match status" value="1"/>
</dbReference>
<gene>
    <name evidence="5" type="ORF">SAMN04489720_0640</name>
</gene>
<protein>
    <submittedName>
        <fullName evidence="5">Fibronectin type III domain-containing protein</fullName>
    </submittedName>
</protein>
<dbReference type="GO" id="GO:0016798">
    <property type="term" value="F:hydrolase activity, acting on glycosyl bonds"/>
    <property type="evidence" value="ECO:0007669"/>
    <property type="project" value="UniProtKB-KW"/>
</dbReference>
<dbReference type="RefSeq" id="WP_092502379.1">
    <property type="nucleotide sequence ID" value="NZ_LT629695.1"/>
</dbReference>
<keyword evidence="1" id="KW-0378">Hydrolase</keyword>
<proteinExistence type="predicted"/>
<feature type="signal peptide" evidence="3">
    <location>
        <begin position="1"/>
        <end position="31"/>
    </location>
</feature>
<evidence type="ECO:0000256" key="1">
    <source>
        <dbReference type="ARBA" id="ARBA00023295"/>
    </source>
</evidence>
<organism evidence="5 6">
    <name type="scientific">Agrococcus jejuensis</name>
    <dbReference type="NCBI Taxonomy" id="399736"/>
    <lineage>
        <taxon>Bacteria</taxon>
        <taxon>Bacillati</taxon>
        <taxon>Actinomycetota</taxon>
        <taxon>Actinomycetes</taxon>
        <taxon>Micrococcales</taxon>
        <taxon>Microbacteriaceae</taxon>
        <taxon>Agrococcus</taxon>
    </lineage>
</organism>
<accession>A0A1G8B352</accession>
<evidence type="ECO:0000256" key="2">
    <source>
        <dbReference type="ARBA" id="ARBA00023326"/>
    </source>
</evidence>